<dbReference type="Pfam" id="PF01131">
    <property type="entry name" value="Topoisom_bac"/>
    <property type="match status" value="1"/>
</dbReference>
<feature type="site" description="Interaction with DNA" evidence="10">
    <location>
        <position position="56"/>
    </location>
</feature>
<dbReference type="InterPro" id="IPR034149">
    <property type="entry name" value="TOPRIM_TopoI"/>
</dbReference>
<dbReference type="HAMAP" id="MF_00952">
    <property type="entry name" value="Topoisom_1_prok"/>
    <property type="match status" value="1"/>
</dbReference>
<dbReference type="InterPro" id="IPR005733">
    <property type="entry name" value="TopoI_bac-type"/>
</dbReference>
<dbReference type="Pfam" id="PF01396">
    <property type="entry name" value="Zn_ribbon_Top1"/>
    <property type="match status" value="3"/>
</dbReference>
<feature type="site" description="Interaction with DNA" evidence="10">
    <location>
        <position position="163"/>
    </location>
</feature>
<dbReference type="CDD" id="cd00186">
    <property type="entry name" value="TOP1Ac"/>
    <property type="match status" value="1"/>
</dbReference>
<dbReference type="InterPro" id="IPR003601">
    <property type="entry name" value="Topo_IA_2"/>
</dbReference>
<feature type="site" description="Interaction with DNA" evidence="10">
    <location>
        <position position="166"/>
    </location>
</feature>
<keyword evidence="7 10" id="KW-0799">Topoisomerase</keyword>
<dbReference type="SMART" id="SM00436">
    <property type="entry name" value="TOP1Bc"/>
    <property type="match status" value="1"/>
</dbReference>
<evidence type="ECO:0000256" key="9">
    <source>
        <dbReference type="ARBA" id="ARBA00023235"/>
    </source>
</evidence>
<feature type="site" description="Interaction with DNA" evidence="10">
    <location>
        <position position="325"/>
    </location>
</feature>
<dbReference type="EC" id="5.6.2.1" evidence="10"/>
<evidence type="ECO:0000313" key="14">
    <source>
        <dbReference type="Proteomes" id="UP001239167"/>
    </source>
</evidence>
<evidence type="ECO:0000256" key="3">
    <source>
        <dbReference type="ARBA" id="ARBA00022723"/>
    </source>
</evidence>
<proteinExistence type="inferred from homology"/>
<dbReference type="SMART" id="SM00493">
    <property type="entry name" value="TOPRIM"/>
    <property type="match status" value="1"/>
</dbReference>
<evidence type="ECO:0000256" key="5">
    <source>
        <dbReference type="ARBA" id="ARBA00022833"/>
    </source>
</evidence>
<dbReference type="PROSITE" id="PS52039">
    <property type="entry name" value="TOPO_IA_2"/>
    <property type="match status" value="1"/>
</dbReference>
<protein>
    <recommendedName>
        <fullName evidence="10">DNA topoisomerase 1</fullName>
        <ecNumber evidence="10">5.6.2.1</ecNumber>
    </recommendedName>
    <alternativeName>
        <fullName evidence="10">DNA topoisomerase I</fullName>
    </alternativeName>
</protein>
<dbReference type="InterPro" id="IPR023406">
    <property type="entry name" value="Topo_IA_AS"/>
</dbReference>
<dbReference type="InterPro" id="IPR028612">
    <property type="entry name" value="Topoisom_1_IA"/>
</dbReference>
<dbReference type="SUPFAM" id="SSF57783">
    <property type="entry name" value="Zinc beta-ribbon"/>
    <property type="match status" value="1"/>
</dbReference>
<dbReference type="Proteomes" id="UP001239167">
    <property type="component" value="Unassembled WGS sequence"/>
</dbReference>
<evidence type="ECO:0000256" key="4">
    <source>
        <dbReference type="ARBA" id="ARBA00022771"/>
    </source>
</evidence>
<dbReference type="Gene3D" id="1.10.460.10">
    <property type="entry name" value="Topoisomerase I, domain 2"/>
    <property type="match status" value="1"/>
</dbReference>
<dbReference type="InterPro" id="IPR006171">
    <property type="entry name" value="TOPRIM_dom"/>
</dbReference>
<dbReference type="InterPro" id="IPR013825">
    <property type="entry name" value="Topo_IA_cen_sub2"/>
</dbReference>
<accession>A0ABT9Y7I6</accession>
<dbReference type="Gene3D" id="1.10.290.10">
    <property type="entry name" value="Topoisomerase I, domain 4"/>
    <property type="match status" value="1"/>
</dbReference>
<dbReference type="Pfam" id="PF01751">
    <property type="entry name" value="Toprim"/>
    <property type="match status" value="1"/>
</dbReference>
<reference evidence="13 14" key="1">
    <citation type="submission" date="2023-07" db="EMBL/GenBank/DDBJ databases">
        <title>Genomic Encyclopedia of Type Strains, Phase IV (KMG-IV): sequencing the most valuable type-strain genomes for metagenomic binning, comparative biology and taxonomic classification.</title>
        <authorList>
            <person name="Goeker M."/>
        </authorList>
    </citation>
    <scope>NUCLEOTIDE SEQUENCE [LARGE SCALE GENOMIC DNA]</scope>
    <source>
        <strain evidence="13 14">DSM 16980</strain>
    </source>
</reference>
<keyword evidence="4" id="KW-0863">Zinc-finger</keyword>
<dbReference type="InterPro" id="IPR013497">
    <property type="entry name" value="Topo_IA_cen"/>
</dbReference>
<evidence type="ECO:0000313" key="13">
    <source>
        <dbReference type="EMBL" id="MDQ0203793.1"/>
    </source>
</evidence>
<comment type="caution">
    <text evidence="13">The sequence shown here is derived from an EMBL/GenBank/DDBJ whole genome shotgun (WGS) entry which is preliminary data.</text>
</comment>
<evidence type="ECO:0000256" key="2">
    <source>
        <dbReference type="ARBA" id="ARBA00009446"/>
    </source>
</evidence>
<evidence type="ECO:0000256" key="8">
    <source>
        <dbReference type="ARBA" id="ARBA00023125"/>
    </source>
</evidence>
<evidence type="ECO:0000256" key="1">
    <source>
        <dbReference type="ARBA" id="ARBA00000213"/>
    </source>
</evidence>
<sequence>MNKKVEESKKILKTKTRKKKTALKKTLVIVESPAKAKTIEKYLGNRKYEVLASMGHLRDLPKSQFGIDTENNFTPKYINIRGKGDLIKSLKKEAKNADKIYLASDPDREGEAISWHLAYLLGVSETEKCRIVFNEITKPAINEAIKTPRTVNIDLVDAQQARRMLDRIVGYKLSPLLWRKIKKGLSAGRVQSVAVKIICDREKEIRAFIPEEYWTVELKFKLDDKKAVLNAELSLIDDKKINITSEQDAKKIEKELRKQTFNIADVKKSERRRKAPAPFTTSSLQQDSARKLGFTSRRTMMIAQQLYEGINIGKKGPTGLITYMRTDSTRISELAQKDARVYITDNFGDKYLPAKPPIYAAKKDAQDAHEAVRPTDCSLTPSLLEEFLSKEQLKLYRLVWQRFLASQMTPALYDTMSILIKAGIYTAKAVGSVLKFAGFTAVYDENDKKKEKDVILPDVSVGSPVHLQKILPEQHFTEPPARYNDASIVKTLEEKGIGRPSTYAPIIETILARGYVVRREKKFEPTELGFIVLDMLEEYFRDIVDAKFTADLEGRLDKVAEGTMDKNKLLEEFYGPFEKTMEKADAEIGHVDIPEEVSDVRCEKCGRLMVIKQGRFSKFLACPGFPECRNTKPILKDTGAKCPKCNGRVVERKTKRGRIFYGCENYPDCDFVSWDMPAADKICEKCGANMFQHRYKNGKVLFYCGNENCETRKDHPINAELKEIKTKSTVSKSTAVKATART</sequence>
<dbReference type="PROSITE" id="PS50880">
    <property type="entry name" value="TOPRIM"/>
    <property type="match status" value="1"/>
</dbReference>
<feature type="site" description="Interaction with DNA" evidence="10">
    <location>
        <position position="171"/>
    </location>
</feature>
<dbReference type="Gene3D" id="2.70.20.10">
    <property type="entry name" value="Topoisomerase I, domain 3"/>
    <property type="match status" value="1"/>
</dbReference>
<keyword evidence="14" id="KW-1185">Reference proteome</keyword>
<evidence type="ECO:0000259" key="11">
    <source>
        <dbReference type="PROSITE" id="PS50880"/>
    </source>
</evidence>
<dbReference type="InterPro" id="IPR023405">
    <property type="entry name" value="Topo_IA_core_domain"/>
</dbReference>
<dbReference type="CDD" id="cd03363">
    <property type="entry name" value="TOPRIM_TopoIA_TopoI"/>
    <property type="match status" value="1"/>
</dbReference>
<evidence type="ECO:0000256" key="6">
    <source>
        <dbReference type="ARBA" id="ARBA00022842"/>
    </source>
</evidence>
<keyword evidence="6" id="KW-0460">Magnesium</keyword>
<feature type="site" description="Interaction with DNA" evidence="10">
    <location>
        <position position="178"/>
    </location>
</feature>
<dbReference type="NCBIfam" id="TIGR01051">
    <property type="entry name" value="topA_bact"/>
    <property type="match status" value="1"/>
</dbReference>
<dbReference type="Gene3D" id="3.30.65.10">
    <property type="entry name" value="Bacterial Topoisomerase I, domain 1"/>
    <property type="match status" value="2"/>
</dbReference>
<comment type="function">
    <text evidence="10">Releases the supercoiling and torsional tension of DNA, which is introduced during the DNA replication and transcription, by transiently cleaving and rejoining one strand of the DNA duplex. Introduces a single-strand break via transesterification at a target site in duplex DNA. The scissile phosphodiester is attacked by the catalytic tyrosine of the enzyme, resulting in the formation of a DNA-(5'-phosphotyrosyl)-enzyme intermediate and the expulsion of a 3'-OH DNA strand. The free DNA strand then undergoes passage around the unbroken strand, thus removing DNA supercoils. Finally, in the religation step, the DNA 3'-OH attacks the covalent intermediate to expel the active-site tyrosine and restore the DNA phosphodiester backbone.</text>
</comment>
<feature type="site" description="Interaction with DNA" evidence="10">
    <location>
        <position position="513"/>
    </location>
</feature>
<comment type="subunit">
    <text evidence="10">Monomer.</text>
</comment>
<dbReference type="EMBL" id="JAUSUE010000009">
    <property type="protein sequence ID" value="MDQ0203793.1"/>
    <property type="molecule type" value="Genomic_DNA"/>
</dbReference>
<feature type="domain" description="Topo IA-type catalytic" evidence="12">
    <location>
        <begin position="152"/>
        <end position="581"/>
    </location>
</feature>
<gene>
    <name evidence="10" type="primary">topA</name>
    <name evidence="13" type="ORF">J2S01_001512</name>
</gene>
<keyword evidence="9 10" id="KW-0413">Isomerase</keyword>
<evidence type="ECO:0000256" key="7">
    <source>
        <dbReference type="ARBA" id="ARBA00023029"/>
    </source>
</evidence>
<keyword evidence="3" id="KW-0479">Metal-binding</keyword>
<dbReference type="GO" id="GO:0003917">
    <property type="term" value="F:DNA topoisomerase type I (single strand cut, ATP-independent) activity"/>
    <property type="evidence" value="ECO:0007669"/>
    <property type="project" value="UniProtKB-EC"/>
</dbReference>
<evidence type="ECO:0000259" key="12">
    <source>
        <dbReference type="PROSITE" id="PS52039"/>
    </source>
</evidence>
<dbReference type="PANTHER" id="PTHR42785">
    <property type="entry name" value="DNA TOPOISOMERASE, TYPE IA, CORE"/>
    <property type="match status" value="1"/>
</dbReference>
<dbReference type="InterPro" id="IPR013826">
    <property type="entry name" value="Topo_IA_cen_sub3"/>
</dbReference>
<dbReference type="PANTHER" id="PTHR42785:SF1">
    <property type="entry name" value="DNA TOPOISOMERASE"/>
    <property type="match status" value="1"/>
</dbReference>
<dbReference type="InterPro" id="IPR013824">
    <property type="entry name" value="Topo_IA_cen_sub1"/>
</dbReference>
<keyword evidence="8 10" id="KW-0238">DNA-binding</keyword>
<dbReference type="Gene3D" id="3.40.50.140">
    <property type="match status" value="1"/>
</dbReference>
<comment type="catalytic activity">
    <reaction evidence="1 10">
        <text>ATP-independent breakage of single-stranded DNA, followed by passage and rejoining.</text>
        <dbReference type="EC" id="5.6.2.1"/>
    </reaction>
</comment>
<dbReference type="SMART" id="SM00437">
    <property type="entry name" value="TOP1Ac"/>
    <property type="match status" value="1"/>
</dbReference>
<dbReference type="SUPFAM" id="SSF56712">
    <property type="entry name" value="Prokaryotic type I DNA topoisomerase"/>
    <property type="match status" value="1"/>
</dbReference>
<dbReference type="InterPro" id="IPR000380">
    <property type="entry name" value="Topo_IA"/>
</dbReference>
<feature type="active site" description="O-(5'-phospho-DNA)-tyrosine intermediate" evidence="10">
    <location>
        <position position="323"/>
    </location>
</feature>
<evidence type="ECO:0000256" key="10">
    <source>
        <dbReference type="HAMAP-Rule" id="MF_00952"/>
    </source>
</evidence>
<dbReference type="RefSeq" id="WP_196604753.1">
    <property type="nucleotide sequence ID" value="NZ_CP116940.1"/>
</dbReference>
<name>A0ABT9Y7I6_9FIRM</name>
<organism evidence="13 14">
    <name type="scientific">Pectinatus haikarae</name>
    <dbReference type="NCBI Taxonomy" id="349096"/>
    <lineage>
        <taxon>Bacteria</taxon>
        <taxon>Bacillati</taxon>
        <taxon>Bacillota</taxon>
        <taxon>Negativicutes</taxon>
        <taxon>Selenomonadales</taxon>
        <taxon>Selenomonadaceae</taxon>
        <taxon>Pectinatus</taxon>
    </lineage>
</organism>
<keyword evidence="5" id="KW-0862">Zinc</keyword>
<dbReference type="InterPro" id="IPR003602">
    <property type="entry name" value="Topo_IA_DNA-bd_dom"/>
</dbReference>
<dbReference type="InterPro" id="IPR013498">
    <property type="entry name" value="Topo_IA_Znf"/>
</dbReference>
<dbReference type="PROSITE" id="PS00396">
    <property type="entry name" value="TOPO_IA_1"/>
    <property type="match status" value="1"/>
</dbReference>
<feature type="domain" description="Toprim" evidence="11">
    <location>
        <begin position="25"/>
        <end position="136"/>
    </location>
</feature>
<feature type="site" description="Interaction with DNA" evidence="10">
    <location>
        <position position="162"/>
    </location>
</feature>
<feature type="region of interest" description="Interaction with DNA" evidence="10">
    <location>
        <begin position="186"/>
        <end position="191"/>
    </location>
</feature>
<comment type="similarity">
    <text evidence="2 10">Belongs to the type IA topoisomerase family.</text>
</comment>
<dbReference type="PRINTS" id="PR00417">
    <property type="entry name" value="PRTPISMRASEI"/>
</dbReference>